<dbReference type="GO" id="GO:0009166">
    <property type="term" value="P:nucleotide catabolic process"/>
    <property type="evidence" value="ECO:0007669"/>
    <property type="project" value="InterPro"/>
</dbReference>
<keyword evidence="2" id="KW-0378">Hydrolase</keyword>
<feature type="domain" description="Calcineurin-like phosphoesterase" evidence="3">
    <location>
        <begin position="5"/>
        <end position="217"/>
    </location>
</feature>
<dbReference type="PANTHER" id="PTHR11575">
    <property type="entry name" value="5'-NUCLEOTIDASE-RELATED"/>
    <property type="match status" value="1"/>
</dbReference>
<dbReference type="Pfam" id="PF00149">
    <property type="entry name" value="Metallophos"/>
    <property type="match status" value="1"/>
</dbReference>
<dbReference type="PRINTS" id="PR01607">
    <property type="entry name" value="APYRASEFAMLY"/>
</dbReference>
<dbReference type="AlphaFoldDB" id="A0A9X3RDD7"/>
<dbReference type="Proteomes" id="UP001152173">
    <property type="component" value="Unassembled WGS sequence"/>
</dbReference>
<dbReference type="SUPFAM" id="SSF55816">
    <property type="entry name" value="5'-nucleotidase (syn. UDP-sugar hydrolase), C-terminal domain"/>
    <property type="match status" value="1"/>
</dbReference>
<gene>
    <name evidence="5" type="ORF">M9R32_10970</name>
</gene>
<accession>A0A9X3RDD7</accession>
<keyword evidence="6" id="KW-1185">Reference proteome</keyword>
<evidence type="ECO:0000259" key="4">
    <source>
        <dbReference type="Pfam" id="PF02872"/>
    </source>
</evidence>
<feature type="domain" description="5'-Nucleotidase C-terminal" evidence="4">
    <location>
        <begin position="291"/>
        <end position="429"/>
    </location>
</feature>
<evidence type="ECO:0000259" key="3">
    <source>
        <dbReference type="Pfam" id="PF00149"/>
    </source>
</evidence>
<keyword evidence="1" id="KW-0732">Signal</keyword>
<name>A0A9X3RDD7_9BACL</name>
<dbReference type="Gene3D" id="3.60.21.10">
    <property type="match status" value="1"/>
</dbReference>
<dbReference type="Gene3D" id="3.90.780.10">
    <property type="entry name" value="5'-Nucleotidase, C-terminal domain"/>
    <property type="match status" value="1"/>
</dbReference>
<dbReference type="Pfam" id="PF02872">
    <property type="entry name" value="5_nucleotid_C"/>
    <property type="match status" value="1"/>
</dbReference>
<dbReference type="SUPFAM" id="SSF56300">
    <property type="entry name" value="Metallo-dependent phosphatases"/>
    <property type="match status" value="1"/>
</dbReference>
<dbReference type="EMBL" id="JAMKBJ010000009">
    <property type="protein sequence ID" value="MCZ8537705.1"/>
    <property type="molecule type" value="Genomic_DNA"/>
</dbReference>
<protein>
    <submittedName>
        <fullName evidence="5">Bifunctional metallophosphatase/5'-nucleotidase</fullName>
    </submittedName>
</protein>
<evidence type="ECO:0000313" key="5">
    <source>
        <dbReference type="EMBL" id="MCZ8537705.1"/>
    </source>
</evidence>
<dbReference type="RefSeq" id="WP_269926774.1">
    <property type="nucleotide sequence ID" value="NZ_JAMKBJ010000009.1"/>
</dbReference>
<evidence type="ECO:0000256" key="1">
    <source>
        <dbReference type="ARBA" id="ARBA00022729"/>
    </source>
</evidence>
<reference evidence="5" key="1">
    <citation type="submission" date="2022-05" db="EMBL/GenBank/DDBJ databases">
        <authorList>
            <person name="Colautti A."/>
            <person name="Iacumin L."/>
        </authorList>
    </citation>
    <scope>NUCLEOTIDE SEQUENCE</scope>
    <source>
        <strain evidence="5">SK 55</strain>
    </source>
</reference>
<dbReference type="PANTHER" id="PTHR11575:SF42">
    <property type="entry name" value="SULFUR OXIDATION PROTEIN SOXB"/>
    <property type="match status" value="1"/>
</dbReference>
<dbReference type="InterPro" id="IPR029052">
    <property type="entry name" value="Metallo-depent_PP-like"/>
</dbReference>
<dbReference type="InterPro" id="IPR036907">
    <property type="entry name" value="5'-Nucleotdase_C_sf"/>
</dbReference>
<sequence>MQFTLIQQNDTHGCVEAHNELFWGTEGPFLEKAGGFSRIRQYVKKLKNEKENVLFFDGGDLFHGTLPLVASKGDAIVPILQKMELDGFVPGNWDYAYGKKRLCELTEKLGFSGLACNVYDGETGENFFKPYALKKLNGITVGVIGVTYPYVDITMPPDFSEGLNFTKGVEEVRESVKALEGQADVIVLLSHMGLPLDAKLVSLVDGIDIVLSGHSHDRVQKPIVQNGTYIVQAGSSSSFLGRLDVEFENGAITDIRYDLIVMGEQFEEDEEIKALVDELLSAYEKERLAVVGETQTLLHRMTLEEAPMDKLITDAYLSAFESDAAFSHGWRYGHPIVPGPVTLFDLHTIIPTNPELFLLELTGEELWNALEHNLEQVYSSDPFEQKGGYVLRSSGVKMTFKPYNPKSHRIQTLQIAGEPIQPEKTYRVAAGGSQSFKKHEDKKQYRNIHAIDVIQSFLQENGPYKSKKSADIVSV</sequence>
<dbReference type="GO" id="GO:0016787">
    <property type="term" value="F:hydrolase activity"/>
    <property type="evidence" value="ECO:0007669"/>
    <property type="project" value="UniProtKB-KW"/>
</dbReference>
<evidence type="ECO:0000313" key="6">
    <source>
        <dbReference type="Proteomes" id="UP001152173"/>
    </source>
</evidence>
<organism evidence="5 6">
    <name type="scientific">Paenisporosarcina quisquiliarum</name>
    <dbReference type="NCBI Taxonomy" id="365346"/>
    <lineage>
        <taxon>Bacteria</taxon>
        <taxon>Bacillati</taxon>
        <taxon>Bacillota</taxon>
        <taxon>Bacilli</taxon>
        <taxon>Bacillales</taxon>
        <taxon>Caryophanaceae</taxon>
        <taxon>Paenisporosarcina</taxon>
    </lineage>
</organism>
<dbReference type="InterPro" id="IPR008334">
    <property type="entry name" value="5'-Nucleotdase_C"/>
</dbReference>
<proteinExistence type="inferred from homology"/>
<dbReference type="GO" id="GO:0030288">
    <property type="term" value="C:outer membrane-bounded periplasmic space"/>
    <property type="evidence" value="ECO:0007669"/>
    <property type="project" value="TreeGrafter"/>
</dbReference>
<dbReference type="InterPro" id="IPR004843">
    <property type="entry name" value="Calcineurin-like_PHP"/>
</dbReference>
<comment type="caution">
    <text evidence="5">The sequence shown here is derived from an EMBL/GenBank/DDBJ whole genome shotgun (WGS) entry which is preliminary data.</text>
</comment>
<comment type="similarity">
    <text evidence="2">Belongs to the 5'-nucleotidase family.</text>
</comment>
<dbReference type="GO" id="GO:0000166">
    <property type="term" value="F:nucleotide binding"/>
    <property type="evidence" value="ECO:0007669"/>
    <property type="project" value="UniProtKB-KW"/>
</dbReference>
<evidence type="ECO:0000256" key="2">
    <source>
        <dbReference type="RuleBase" id="RU362119"/>
    </source>
</evidence>
<dbReference type="InterPro" id="IPR006179">
    <property type="entry name" value="5_nucleotidase/apyrase"/>
</dbReference>
<keyword evidence="2" id="KW-0547">Nucleotide-binding</keyword>